<evidence type="ECO:0000313" key="2">
    <source>
        <dbReference type="Proteomes" id="UP000789920"/>
    </source>
</evidence>
<comment type="caution">
    <text evidence="1">The sequence shown here is derived from an EMBL/GenBank/DDBJ whole genome shotgun (WGS) entry which is preliminary data.</text>
</comment>
<feature type="non-terminal residue" evidence="1">
    <location>
        <position position="1"/>
    </location>
</feature>
<keyword evidence="2" id="KW-1185">Reference proteome</keyword>
<reference evidence="1" key="1">
    <citation type="submission" date="2021-06" db="EMBL/GenBank/DDBJ databases">
        <authorList>
            <person name="Kallberg Y."/>
            <person name="Tangrot J."/>
            <person name="Rosling A."/>
        </authorList>
    </citation>
    <scope>NUCLEOTIDE SEQUENCE</scope>
    <source>
        <strain evidence="1">MA461A</strain>
    </source>
</reference>
<accession>A0ACA9PZ32</accession>
<gene>
    <name evidence="1" type="ORF">RPERSI_LOCUS11519</name>
</gene>
<protein>
    <submittedName>
        <fullName evidence="1">12418_t:CDS:1</fullName>
    </submittedName>
</protein>
<evidence type="ECO:0000313" key="1">
    <source>
        <dbReference type="EMBL" id="CAG8723727.1"/>
    </source>
</evidence>
<proteinExistence type="predicted"/>
<name>A0ACA9PZ32_9GLOM</name>
<dbReference type="EMBL" id="CAJVQC010023750">
    <property type="protein sequence ID" value="CAG8723727.1"/>
    <property type="molecule type" value="Genomic_DNA"/>
</dbReference>
<dbReference type="Proteomes" id="UP000789920">
    <property type="component" value="Unassembled WGS sequence"/>
</dbReference>
<organism evidence="1 2">
    <name type="scientific">Racocetra persica</name>
    <dbReference type="NCBI Taxonomy" id="160502"/>
    <lineage>
        <taxon>Eukaryota</taxon>
        <taxon>Fungi</taxon>
        <taxon>Fungi incertae sedis</taxon>
        <taxon>Mucoromycota</taxon>
        <taxon>Glomeromycotina</taxon>
        <taxon>Glomeromycetes</taxon>
        <taxon>Diversisporales</taxon>
        <taxon>Gigasporaceae</taxon>
        <taxon>Racocetra</taxon>
    </lineage>
</organism>
<sequence>PQEQFNELCESEDSHQNNFDQSLKAPATEILSNTIVKSNARLPNISWVWDFMKKDRLNKQVKCEVVTLLDGNSKICNRTFSITTSTTHLGEHLNTIHRIFPNPHKSVKQEKLVFHLAAWIVEDCQPMSVVDGQNFHRFCYEMDPRFKVPGSAQIKTKIKELLLFAEDQLHESENLEWPLLGDDDSESDDDNLLTQSIEQAKNKKYLL</sequence>